<dbReference type="EMBL" id="MN176230">
    <property type="protein sequence ID" value="QFR56518.1"/>
    <property type="molecule type" value="Genomic_DNA"/>
</dbReference>
<evidence type="ECO:0000313" key="2">
    <source>
        <dbReference type="EMBL" id="QFR56518.1"/>
    </source>
</evidence>
<keyword evidence="1" id="KW-0812">Transmembrane</keyword>
<feature type="transmembrane region" description="Helical" evidence="1">
    <location>
        <begin position="37"/>
        <end position="56"/>
    </location>
</feature>
<feature type="transmembrane region" description="Helical" evidence="1">
    <location>
        <begin position="12"/>
        <end position="31"/>
    </location>
</feature>
<keyword evidence="3" id="KW-1185">Reference proteome</keyword>
<keyword evidence="1" id="KW-0472">Membrane</keyword>
<protein>
    <submittedName>
        <fullName evidence="2">Uncharacterized protein</fullName>
    </submittedName>
</protein>
<keyword evidence="1" id="KW-1133">Transmembrane helix</keyword>
<name>A0A5P8PIG0_9CAUD</name>
<evidence type="ECO:0000313" key="3">
    <source>
        <dbReference type="Proteomes" id="UP000326637"/>
    </source>
</evidence>
<accession>A0A5P8PIG0</accession>
<dbReference type="Proteomes" id="UP000326637">
    <property type="component" value="Segment"/>
</dbReference>
<proteinExistence type="predicted"/>
<gene>
    <name evidence="2" type="primary">54</name>
    <name evidence="2" type="ORF">056SW001B_54</name>
</gene>
<sequence>MKSKLYARYKESMFWFWMFIVVIIFNVLNMREYGFDLYPLGGMILGALGLVLTLVLPSEEERK</sequence>
<organism evidence="2 3">
    <name type="scientific">Bacillus phage 056SW001B</name>
    <dbReference type="NCBI Taxonomy" id="2601663"/>
    <lineage>
        <taxon>Viruses</taxon>
        <taxon>Duplodnaviria</taxon>
        <taxon>Heunggongvirae</taxon>
        <taxon>Uroviricota</taxon>
        <taxon>Caudoviricetes</taxon>
        <taxon>Ehrlichviridae</taxon>
        <taxon>Gettysburgvirus</taxon>
        <taxon>Gettysburgvirus gv056SW001B</taxon>
    </lineage>
</organism>
<reference evidence="2 3" key="1">
    <citation type="submission" date="2019-07" db="EMBL/GenBank/DDBJ databases">
        <authorList>
            <person name="Krukonis G.P."/>
            <person name="Delesalle V.A."/>
        </authorList>
    </citation>
    <scope>NUCLEOTIDE SEQUENCE [LARGE SCALE GENOMIC DNA]</scope>
</reference>
<evidence type="ECO:0000256" key="1">
    <source>
        <dbReference type="SAM" id="Phobius"/>
    </source>
</evidence>